<comment type="caution">
    <text evidence="1">The sequence shown here is derived from an EMBL/GenBank/DDBJ whole genome shotgun (WGS) entry which is preliminary data.</text>
</comment>
<name>A0A225DUM9_9BACT</name>
<reference evidence="2" key="1">
    <citation type="submission" date="2017-06" db="EMBL/GenBank/DDBJ databases">
        <title>Genome analysis of Fimbriiglobus ruber SP5, the first member of the order Planctomycetales with confirmed chitinolytic capability.</title>
        <authorList>
            <person name="Ravin N.V."/>
            <person name="Rakitin A.L."/>
            <person name="Ivanova A.A."/>
            <person name="Beletsky A.V."/>
            <person name="Kulichevskaya I.S."/>
            <person name="Mardanov A.V."/>
            <person name="Dedysh S.N."/>
        </authorList>
    </citation>
    <scope>NUCLEOTIDE SEQUENCE [LARGE SCALE GENOMIC DNA]</scope>
    <source>
        <strain evidence="2">SP5</strain>
    </source>
</reference>
<dbReference type="PANTHER" id="PTHR42905">
    <property type="entry name" value="PHOSPHOENOLPYRUVATE CARBOXYLASE"/>
    <property type="match status" value="1"/>
</dbReference>
<dbReference type="Gene3D" id="3.20.20.60">
    <property type="entry name" value="Phosphoenolpyruvate-binding domains"/>
    <property type="match status" value="1"/>
</dbReference>
<dbReference type="Pfam" id="PF13714">
    <property type="entry name" value="PEP_mutase"/>
    <property type="match status" value="1"/>
</dbReference>
<keyword evidence="1" id="KW-0456">Lyase</keyword>
<dbReference type="InterPro" id="IPR015813">
    <property type="entry name" value="Pyrv/PenolPyrv_kinase-like_dom"/>
</dbReference>
<dbReference type="CDD" id="cd00377">
    <property type="entry name" value="ICL_PEPM"/>
    <property type="match status" value="1"/>
</dbReference>
<dbReference type="SUPFAM" id="SSF51621">
    <property type="entry name" value="Phosphoenolpyruvate/pyruvate domain"/>
    <property type="match status" value="1"/>
</dbReference>
<evidence type="ECO:0000313" key="1">
    <source>
        <dbReference type="EMBL" id="OWK39857.1"/>
    </source>
</evidence>
<organism evidence="1 2">
    <name type="scientific">Fimbriiglobus ruber</name>
    <dbReference type="NCBI Taxonomy" id="1908690"/>
    <lineage>
        <taxon>Bacteria</taxon>
        <taxon>Pseudomonadati</taxon>
        <taxon>Planctomycetota</taxon>
        <taxon>Planctomycetia</taxon>
        <taxon>Gemmatales</taxon>
        <taxon>Gemmataceae</taxon>
        <taxon>Fimbriiglobus</taxon>
    </lineage>
</organism>
<dbReference type="PANTHER" id="PTHR42905:SF5">
    <property type="entry name" value="CARBOXYVINYL-CARBOXYPHOSPHONATE PHOSPHORYLMUTASE, CHLOROPLASTIC"/>
    <property type="match status" value="1"/>
</dbReference>
<dbReference type="Proteomes" id="UP000214646">
    <property type="component" value="Unassembled WGS sequence"/>
</dbReference>
<dbReference type="EMBL" id="NIDE01000009">
    <property type="protein sequence ID" value="OWK39857.1"/>
    <property type="molecule type" value="Genomic_DNA"/>
</dbReference>
<evidence type="ECO:0000313" key="2">
    <source>
        <dbReference type="Proteomes" id="UP000214646"/>
    </source>
</evidence>
<gene>
    <name evidence="1" type="ORF">FRUB_05747</name>
</gene>
<dbReference type="AlphaFoldDB" id="A0A225DUM9"/>
<dbReference type="InterPro" id="IPR040442">
    <property type="entry name" value="Pyrv_kinase-like_dom_sf"/>
</dbReference>
<sequence length="277" mass="29868">MLDDGHPLQLPAAHDALTARLIARAGFKAYQVGGFALAGARYAFPDIDLIHYYEENEAIRQIVSASPLPVLVDANDGFGDVKNVMRTVRGYEELGVSGIFIEDQVAPVSCGQMGNKEVVSVKQMVGKIKAALAARRSADTFIIARTDGRSAVNVAEAIKRGEAYRDAGADGVYVEGLRSAAELKRVGRALDGIPLATTMMEGGGQLAWIVPEEVHGYGFQMILYPTTVLFQVTRAIERGLAGLKGGKPMAGGVDLDRFEEIVGMPGWQEVVKQFYHE</sequence>
<proteinExistence type="predicted"/>
<keyword evidence="2" id="KW-1185">Reference proteome</keyword>
<accession>A0A225DUM9</accession>
<dbReference type="InterPro" id="IPR039556">
    <property type="entry name" value="ICL/PEPM"/>
</dbReference>
<protein>
    <submittedName>
        <fullName evidence="1">Methylisocitrate lyase</fullName>
    </submittedName>
</protein>
<dbReference type="GO" id="GO:0016833">
    <property type="term" value="F:oxo-acid-lyase activity"/>
    <property type="evidence" value="ECO:0007669"/>
    <property type="project" value="UniProtKB-ARBA"/>
</dbReference>